<name>A0AAV9C1N5_ACOCL</name>
<dbReference type="EMBL" id="JAUJYO010000022">
    <property type="protein sequence ID" value="KAK1282635.1"/>
    <property type="molecule type" value="Genomic_DNA"/>
</dbReference>
<accession>A0AAV9C1N5</accession>
<comment type="caution">
    <text evidence="3">The sequence shown here is derived from an EMBL/GenBank/DDBJ whole genome shotgun (WGS) entry which is preliminary data.</text>
</comment>
<evidence type="ECO:0000313" key="3">
    <source>
        <dbReference type="EMBL" id="KAK1282635.1"/>
    </source>
</evidence>
<dbReference type="AlphaFoldDB" id="A0AAV9C1N5"/>
<organism evidence="3 4">
    <name type="scientific">Acorus calamus</name>
    <name type="common">Sweet flag</name>
    <dbReference type="NCBI Taxonomy" id="4465"/>
    <lineage>
        <taxon>Eukaryota</taxon>
        <taxon>Viridiplantae</taxon>
        <taxon>Streptophyta</taxon>
        <taxon>Embryophyta</taxon>
        <taxon>Tracheophyta</taxon>
        <taxon>Spermatophyta</taxon>
        <taxon>Magnoliopsida</taxon>
        <taxon>Liliopsida</taxon>
        <taxon>Acoraceae</taxon>
        <taxon>Acorus</taxon>
    </lineage>
</organism>
<keyword evidence="2" id="KW-0812">Transmembrane</keyword>
<sequence length="77" mass="8675">MALPGALGSVKQRRSTDSASNSEGEDMEDDAHRRLFSYALWPVWRFLAIPLTIVYISSPVILGNFNISWKELIYDSA</sequence>
<reference evidence="3" key="1">
    <citation type="journal article" date="2023" name="Nat. Commun.">
        <title>Diploid and tetraploid genomes of Acorus and the evolution of monocots.</title>
        <authorList>
            <person name="Ma L."/>
            <person name="Liu K.W."/>
            <person name="Li Z."/>
            <person name="Hsiao Y.Y."/>
            <person name="Qi Y."/>
            <person name="Fu T."/>
            <person name="Tang G.D."/>
            <person name="Zhang D."/>
            <person name="Sun W.H."/>
            <person name="Liu D.K."/>
            <person name="Li Y."/>
            <person name="Chen G.Z."/>
            <person name="Liu X.D."/>
            <person name="Liao X.Y."/>
            <person name="Jiang Y.T."/>
            <person name="Yu X."/>
            <person name="Hao Y."/>
            <person name="Huang J."/>
            <person name="Zhao X.W."/>
            <person name="Ke S."/>
            <person name="Chen Y.Y."/>
            <person name="Wu W.L."/>
            <person name="Hsu J.L."/>
            <person name="Lin Y.F."/>
            <person name="Huang M.D."/>
            <person name="Li C.Y."/>
            <person name="Huang L."/>
            <person name="Wang Z.W."/>
            <person name="Zhao X."/>
            <person name="Zhong W.Y."/>
            <person name="Peng D.H."/>
            <person name="Ahmad S."/>
            <person name="Lan S."/>
            <person name="Zhang J.S."/>
            <person name="Tsai W.C."/>
            <person name="Van de Peer Y."/>
            <person name="Liu Z.J."/>
        </authorList>
    </citation>
    <scope>NUCLEOTIDE SEQUENCE</scope>
    <source>
        <strain evidence="3">CP</strain>
    </source>
</reference>
<gene>
    <name evidence="3" type="ORF">QJS10_CPB22g01153</name>
</gene>
<keyword evidence="2" id="KW-1133">Transmembrane helix</keyword>
<evidence type="ECO:0000256" key="1">
    <source>
        <dbReference type="SAM" id="MobiDB-lite"/>
    </source>
</evidence>
<evidence type="ECO:0000313" key="4">
    <source>
        <dbReference type="Proteomes" id="UP001180020"/>
    </source>
</evidence>
<dbReference type="Proteomes" id="UP001180020">
    <property type="component" value="Unassembled WGS sequence"/>
</dbReference>
<feature type="transmembrane region" description="Helical" evidence="2">
    <location>
        <begin position="43"/>
        <end position="62"/>
    </location>
</feature>
<keyword evidence="2" id="KW-0472">Membrane</keyword>
<feature type="region of interest" description="Disordered" evidence="1">
    <location>
        <begin position="1"/>
        <end position="29"/>
    </location>
</feature>
<evidence type="ECO:0000256" key="2">
    <source>
        <dbReference type="SAM" id="Phobius"/>
    </source>
</evidence>
<proteinExistence type="predicted"/>
<reference evidence="3" key="2">
    <citation type="submission" date="2023-06" db="EMBL/GenBank/DDBJ databases">
        <authorList>
            <person name="Ma L."/>
            <person name="Liu K.-W."/>
            <person name="Li Z."/>
            <person name="Hsiao Y.-Y."/>
            <person name="Qi Y."/>
            <person name="Fu T."/>
            <person name="Tang G."/>
            <person name="Zhang D."/>
            <person name="Sun W.-H."/>
            <person name="Liu D.-K."/>
            <person name="Li Y."/>
            <person name="Chen G.-Z."/>
            <person name="Liu X.-D."/>
            <person name="Liao X.-Y."/>
            <person name="Jiang Y.-T."/>
            <person name="Yu X."/>
            <person name="Hao Y."/>
            <person name="Huang J."/>
            <person name="Zhao X.-W."/>
            <person name="Ke S."/>
            <person name="Chen Y.-Y."/>
            <person name="Wu W.-L."/>
            <person name="Hsu J.-L."/>
            <person name="Lin Y.-F."/>
            <person name="Huang M.-D."/>
            <person name="Li C.-Y."/>
            <person name="Huang L."/>
            <person name="Wang Z.-W."/>
            <person name="Zhao X."/>
            <person name="Zhong W.-Y."/>
            <person name="Peng D.-H."/>
            <person name="Ahmad S."/>
            <person name="Lan S."/>
            <person name="Zhang J.-S."/>
            <person name="Tsai W.-C."/>
            <person name="Van De Peer Y."/>
            <person name="Liu Z.-J."/>
        </authorList>
    </citation>
    <scope>NUCLEOTIDE SEQUENCE</scope>
    <source>
        <strain evidence="3">CP</strain>
        <tissue evidence="3">Leaves</tissue>
    </source>
</reference>
<keyword evidence="4" id="KW-1185">Reference proteome</keyword>
<protein>
    <submittedName>
        <fullName evidence="3">Uncharacterized protein</fullName>
    </submittedName>
</protein>